<sequence>MAKRRRKTRTHVRDQDAAAAAAAAGARPPKSFVIRSGQVGSSVARLVRDVRQVMEPNTATRLRERSANRLKDFVNVAAQLGVTHFLMFSRTDAGTNLRIARAPRGPTVVFRVCSYSLARDVLGAQRKPKSPGSEFHFAPLVRASRVRCCCGEEEEGETTKRKATGSPILRWREKGTSEPLAQGATYLVRL</sequence>
<dbReference type="GO" id="GO:0006364">
    <property type="term" value="P:rRNA processing"/>
    <property type="evidence" value="ECO:0007669"/>
    <property type="project" value="InterPro"/>
</dbReference>
<dbReference type="AlphaFoldDB" id="A0A8H7ZXE5"/>
<feature type="domain" description="Brix" evidence="2">
    <location>
        <begin position="29"/>
        <end position="190"/>
    </location>
</feature>
<dbReference type="PANTHER" id="PTHR12661">
    <property type="entry name" value="PETER PAN-RELATED"/>
    <property type="match status" value="1"/>
</dbReference>
<gene>
    <name evidence="3" type="ORF">BJ554DRAFT_6897</name>
</gene>
<feature type="region of interest" description="Disordered" evidence="1">
    <location>
        <begin position="1"/>
        <end position="23"/>
    </location>
</feature>
<dbReference type="PROSITE" id="PS50833">
    <property type="entry name" value="BRIX"/>
    <property type="match status" value="1"/>
</dbReference>
<proteinExistence type="predicted"/>
<dbReference type="SMART" id="SM00879">
    <property type="entry name" value="Brix"/>
    <property type="match status" value="1"/>
</dbReference>
<organism evidence="3 4">
    <name type="scientific">Olpidium bornovanus</name>
    <dbReference type="NCBI Taxonomy" id="278681"/>
    <lineage>
        <taxon>Eukaryota</taxon>
        <taxon>Fungi</taxon>
        <taxon>Fungi incertae sedis</taxon>
        <taxon>Olpidiomycota</taxon>
        <taxon>Olpidiomycotina</taxon>
        <taxon>Olpidiomycetes</taxon>
        <taxon>Olpidiales</taxon>
        <taxon>Olpidiaceae</taxon>
        <taxon>Olpidium</taxon>
    </lineage>
</organism>
<dbReference type="GO" id="GO:0030687">
    <property type="term" value="C:preribosome, large subunit precursor"/>
    <property type="evidence" value="ECO:0007669"/>
    <property type="project" value="TreeGrafter"/>
</dbReference>
<evidence type="ECO:0000313" key="4">
    <source>
        <dbReference type="Proteomes" id="UP000673691"/>
    </source>
</evidence>
<accession>A0A8H7ZXE5</accession>
<evidence type="ECO:0000256" key="1">
    <source>
        <dbReference type="SAM" id="MobiDB-lite"/>
    </source>
</evidence>
<dbReference type="InterPro" id="IPR045112">
    <property type="entry name" value="PPAN-like"/>
</dbReference>
<name>A0A8H7ZXE5_9FUNG</name>
<dbReference type="GO" id="GO:0000027">
    <property type="term" value="P:ribosomal large subunit assembly"/>
    <property type="evidence" value="ECO:0007669"/>
    <property type="project" value="TreeGrafter"/>
</dbReference>
<dbReference type="GO" id="GO:0019843">
    <property type="term" value="F:rRNA binding"/>
    <property type="evidence" value="ECO:0007669"/>
    <property type="project" value="InterPro"/>
</dbReference>
<reference evidence="3 4" key="1">
    <citation type="journal article" name="Sci. Rep.">
        <title>Genome-scale phylogenetic analyses confirm Olpidium as the closest living zoosporic fungus to the non-flagellated, terrestrial fungi.</title>
        <authorList>
            <person name="Chang Y."/>
            <person name="Rochon D."/>
            <person name="Sekimoto S."/>
            <person name="Wang Y."/>
            <person name="Chovatia M."/>
            <person name="Sandor L."/>
            <person name="Salamov A."/>
            <person name="Grigoriev I.V."/>
            <person name="Stajich J.E."/>
            <person name="Spatafora J.W."/>
        </authorList>
    </citation>
    <scope>NUCLEOTIDE SEQUENCE [LARGE SCALE GENOMIC DNA]</scope>
    <source>
        <strain evidence="3">S191</strain>
    </source>
</reference>
<dbReference type="Pfam" id="PF04427">
    <property type="entry name" value="Brix"/>
    <property type="match status" value="1"/>
</dbReference>
<dbReference type="Proteomes" id="UP000673691">
    <property type="component" value="Unassembled WGS sequence"/>
</dbReference>
<comment type="caution">
    <text evidence="3">The sequence shown here is derived from an EMBL/GenBank/DDBJ whole genome shotgun (WGS) entry which is preliminary data.</text>
</comment>
<evidence type="ECO:0000313" key="3">
    <source>
        <dbReference type="EMBL" id="KAG5460984.1"/>
    </source>
</evidence>
<keyword evidence="4" id="KW-1185">Reference proteome</keyword>
<dbReference type="InterPro" id="IPR007109">
    <property type="entry name" value="Brix"/>
</dbReference>
<feature type="compositionally biased region" description="Basic residues" evidence="1">
    <location>
        <begin position="1"/>
        <end position="10"/>
    </location>
</feature>
<dbReference type="EMBL" id="JAEFCI010004377">
    <property type="protein sequence ID" value="KAG5460984.1"/>
    <property type="molecule type" value="Genomic_DNA"/>
</dbReference>
<protein>
    <submittedName>
        <fullName evidence="3">Brix domain-containing protein</fullName>
    </submittedName>
</protein>
<dbReference type="OrthoDB" id="10261452at2759"/>
<evidence type="ECO:0000259" key="2">
    <source>
        <dbReference type="PROSITE" id="PS50833"/>
    </source>
</evidence>
<dbReference type="PANTHER" id="PTHR12661:SF5">
    <property type="entry name" value="SUPPRESSOR OF SWI4 1 HOMOLOG"/>
    <property type="match status" value="1"/>
</dbReference>